<gene>
    <name evidence="2" type="ORF">TCAP_03861</name>
</gene>
<protein>
    <recommendedName>
        <fullName evidence="4">NLP/P60 protein</fullName>
    </recommendedName>
</protein>
<organism evidence="2 3">
    <name type="scientific">Tolypocladium capitatum</name>
    <dbReference type="NCBI Taxonomy" id="45235"/>
    <lineage>
        <taxon>Eukaryota</taxon>
        <taxon>Fungi</taxon>
        <taxon>Dikarya</taxon>
        <taxon>Ascomycota</taxon>
        <taxon>Pezizomycotina</taxon>
        <taxon>Sordariomycetes</taxon>
        <taxon>Hypocreomycetidae</taxon>
        <taxon>Hypocreales</taxon>
        <taxon>Ophiocordycipitaceae</taxon>
        <taxon>Tolypocladium</taxon>
    </lineage>
</organism>
<evidence type="ECO:0000256" key="1">
    <source>
        <dbReference type="SAM" id="SignalP"/>
    </source>
</evidence>
<name>A0A2K3QF87_9HYPO</name>
<reference evidence="2 3" key="1">
    <citation type="submission" date="2017-08" db="EMBL/GenBank/DDBJ databases">
        <title>Harnessing the power of phylogenomics to disentangle the directionality and signatures of interkingdom host jumping in the parasitic fungal genus Tolypocladium.</title>
        <authorList>
            <person name="Quandt C.A."/>
            <person name="Patterson W."/>
            <person name="Spatafora J.W."/>
        </authorList>
    </citation>
    <scope>NUCLEOTIDE SEQUENCE [LARGE SCALE GENOMIC DNA]</scope>
    <source>
        <strain evidence="2 3">CBS 113982</strain>
    </source>
</reference>
<evidence type="ECO:0008006" key="4">
    <source>
        <dbReference type="Google" id="ProtNLM"/>
    </source>
</evidence>
<keyword evidence="1" id="KW-0732">Signal</keyword>
<sequence>MKTSGILALLAAFGATVLAAPVDNVDNAIVGRANLPGLNAVQSARARSIIQEVKKQGVGMQGCEAAITTGLTESSLRILANNAVPASLKYPRDGIGADHDSIGIFQQRAMYYKNIACDMAADCSAGQFLNGMKAVKGWQTMDIATLCQRVQGSAFPAAYRKYTGMATNVCRAGM</sequence>
<dbReference type="AlphaFoldDB" id="A0A2K3QF87"/>
<dbReference type="OrthoDB" id="2251794at2759"/>
<proteinExistence type="predicted"/>
<accession>A0A2K3QF87</accession>
<evidence type="ECO:0000313" key="3">
    <source>
        <dbReference type="Proteomes" id="UP000236621"/>
    </source>
</evidence>
<dbReference type="STRING" id="45235.A0A2K3QF87"/>
<dbReference type="EMBL" id="NRSZ01000587">
    <property type="protein sequence ID" value="PNY26206.1"/>
    <property type="molecule type" value="Genomic_DNA"/>
</dbReference>
<keyword evidence="3" id="KW-1185">Reference proteome</keyword>
<comment type="caution">
    <text evidence="2">The sequence shown here is derived from an EMBL/GenBank/DDBJ whole genome shotgun (WGS) entry which is preliminary data.</text>
</comment>
<evidence type="ECO:0000313" key="2">
    <source>
        <dbReference type="EMBL" id="PNY26206.1"/>
    </source>
</evidence>
<dbReference type="Proteomes" id="UP000236621">
    <property type="component" value="Unassembled WGS sequence"/>
</dbReference>
<feature type="signal peptide" evidence="1">
    <location>
        <begin position="1"/>
        <end position="19"/>
    </location>
</feature>
<feature type="chain" id="PRO_5014322927" description="NLP/P60 protein" evidence="1">
    <location>
        <begin position="20"/>
        <end position="174"/>
    </location>
</feature>